<protein>
    <submittedName>
        <fullName evidence="2">cAMP-binding domain of CRP or a regulatory subunit of cAMP-dependent protein kinases</fullName>
    </submittedName>
</protein>
<evidence type="ECO:0000313" key="2">
    <source>
        <dbReference type="EMBL" id="SFQ53103.1"/>
    </source>
</evidence>
<dbReference type="AlphaFoldDB" id="A0A1I5Z9I8"/>
<accession>A0A1I5Z9I8</accession>
<name>A0A1I5Z9I8_9BACT</name>
<dbReference type="Proteomes" id="UP000199031">
    <property type="component" value="Unassembled WGS sequence"/>
</dbReference>
<dbReference type="RefSeq" id="WP_090662904.1">
    <property type="nucleotide sequence ID" value="NZ_FOXQ01000018.1"/>
</dbReference>
<sequence>MFQQIKTYYKTLVPAITDESWNAMEERLTVQHLKKGDFFIRKGDICRHVCFVNTGLMRLFYLEDGKEICTAFITENKFISEYASFLTNAPAAQYMEALEDCELVNLSFTNMQNLYKQYPVFEIFGRKIAEYLYLLLSKHNTILRAHTPEQRYQFLLDEEPQLIQRVPQYMIASFIGITPEHLSRIRNKR</sequence>
<gene>
    <name evidence="2" type="ORF">SAMN05444277_1189</name>
</gene>
<dbReference type="PROSITE" id="PS50042">
    <property type="entry name" value="CNMP_BINDING_3"/>
    <property type="match status" value="1"/>
</dbReference>
<dbReference type="STRING" id="1465490.SAMN05444277_1189"/>
<dbReference type="InterPro" id="IPR018490">
    <property type="entry name" value="cNMP-bd_dom_sf"/>
</dbReference>
<dbReference type="GO" id="GO:0016301">
    <property type="term" value="F:kinase activity"/>
    <property type="evidence" value="ECO:0007669"/>
    <property type="project" value="UniProtKB-KW"/>
</dbReference>
<dbReference type="SMART" id="SM00100">
    <property type="entry name" value="cNMP"/>
    <property type="match status" value="1"/>
</dbReference>
<dbReference type="CDD" id="cd00038">
    <property type="entry name" value="CAP_ED"/>
    <property type="match status" value="1"/>
</dbReference>
<evidence type="ECO:0000313" key="3">
    <source>
        <dbReference type="Proteomes" id="UP000199031"/>
    </source>
</evidence>
<organism evidence="2 3">
    <name type="scientific">Parafilimonas terrae</name>
    <dbReference type="NCBI Taxonomy" id="1465490"/>
    <lineage>
        <taxon>Bacteria</taxon>
        <taxon>Pseudomonadati</taxon>
        <taxon>Bacteroidota</taxon>
        <taxon>Chitinophagia</taxon>
        <taxon>Chitinophagales</taxon>
        <taxon>Chitinophagaceae</taxon>
        <taxon>Parafilimonas</taxon>
    </lineage>
</organism>
<keyword evidence="2" id="KW-0808">Transferase</keyword>
<dbReference type="InterPro" id="IPR014710">
    <property type="entry name" value="RmlC-like_jellyroll"/>
</dbReference>
<dbReference type="SUPFAM" id="SSF51206">
    <property type="entry name" value="cAMP-binding domain-like"/>
    <property type="match status" value="1"/>
</dbReference>
<dbReference type="OrthoDB" id="663011at2"/>
<dbReference type="Pfam" id="PF00027">
    <property type="entry name" value="cNMP_binding"/>
    <property type="match status" value="1"/>
</dbReference>
<reference evidence="2 3" key="1">
    <citation type="submission" date="2016-10" db="EMBL/GenBank/DDBJ databases">
        <authorList>
            <person name="de Groot N.N."/>
        </authorList>
    </citation>
    <scope>NUCLEOTIDE SEQUENCE [LARGE SCALE GENOMIC DNA]</scope>
    <source>
        <strain evidence="2 3">DSM 28286</strain>
    </source>
</reference>
<dbReference type="EMBL" id="FOXQ01000018">
    <property type="protein sequence ID" value="SFQ53103.1"/>
    <property type="molecule type" value="Genomic_DNA"/>
</dbReference>
<dbReference type="InterPro" id="IPR000595">
    <property type="entry name" value="cNMP-bd_dom"/>
</dbReference>
<proteinExistence type="predicted"/>
<keyword evidence="2" id="KW-0418">Kinase</keyword>
<dbReference type="Gene3D" id="2.60.120.10">
    <property type="entry name" value="Jelly Rolls"/>
    <property type="match status" value="1"/>
</dbReference>
<feature type="domain" description="Cyclic nucleotide-binding" evidence="1">
    <location>
        <begin position="8"/>
        <end position="114"/>
    </location>
</feature>
<evidence type="ECO:0000259" key="1">
    <source>
        <dbReference type="PROSITE" id="PS50042"/>
    </source>
</evidence>
<keyword evidence="3" id="KW-1185">Reference proteome</keyword>